<dbReference type="VEuPathDB" id="FungiDB:SPPG_04675"/>
<dbReference type="PANTHER" id="PTHR13318:SF190">
    <property type="entry name" value="PARTNER OF PAIRED, ISOFORM B"/>
    <property type="match status" value="1"/>
</dbReference>
<dbReference type="InterPro" id="IPR032675">
    <property type="entry name" value="LRR_dom_sf"/>
</dbReference>
<dbReference type="EMBL" id="KQ257456">
    <property type="protein sequence ID" value="KND00352.1"/>
    <property type="molecule type" value="Genomic_DNA"/>
</dbReference>
<feature type="domain" description="F-box/LRR-repeat protein 15-like leucin rich repeat" evidence="2">
    <location>
        <begin position="556"/>
        <end position="705"/>
    </location>
</feature>
<dbReference type="SUPFAM" id="SSF52047">
    <property type="entry name" value="RNI-like"/>
    <property type="match status" value="1"/>
</dbReference>
<feature type="compositionally biased region" description="Polar residues" evidence="1">
    <location>
        <begin position="16"/>
        <end position="27"/>
    </location>
</feature>
<dbReference type="AlphaFoldDB" id="A0A0L0HGZ9"/>
<evidence type="ECO:0000259" key="2">
    <source>
        <dbReference type="Pfam" id="PF25372"/>
    </source>
</evidence>
<dbReference type="Gene3D" id="1.20.1280.50">
    <property type="match status" value="1"/>
</dbReference>
<dbReference type="Pfam" id="PF25372">
    <property type="entry name" value="DUF7885"/>
    <property type="match status" value="1"/>
</dbReference>
<dbReference type="GO" id="GO:0031146">
    <property type="term" value="P:SCF-dependent proteasomal ubiquitin-dependent protein catabolic process"/>
    <property type="evidence" value="ECO:0007669"/>
    <property type="project" value="TreeGrafter"/>
</dbReference>
<protein>
    <recommendedName>
        <fullName evidence="2">F-box/LRR-repeat protein 15-like leucin rich repeat domain-containing protein</fullName>
    </recommendedName>
</protein>
<reference evidence="3 4" key="1">
    <citation type="submission" date="2009-08" db="EMBL/GenBank/DDBJ databases">
        <title>The Genome Sequence of Spizellomyces punctatus strain DAOM BR117.</title>
        <authorList>
            <consortium name="The Broad Institute Genome Sequencing Platform"/>
            <person name="Russ C."/>
            <person name="Cuomo C."/>
            <person name="Shea T."/>
            <person name="Young S.K."/>
            <person name="Zeng Q."/>
            <person name="Koehrsen M."/>
            <person name="Haas B."/>
            <person name="Borodovsky M."/>
            <person name="Guigo R."/>
            <person name="Alvarado L."/>
            <person name="Berlin A."/>
            <person name="Bochicchio J."/>
            <person name="Borenstein D."/>
            <person name="Chapman S."/>
            <person name="Chen Z."/>
            <person name="Engels R."/>
            <person name="Freedman E."/>
            <person name="Gellesch M."/>
            <person name="Goldberg J."/>
            <person name="Griggs A."/>
            <person name="Gujja S."/>
            <person name="Heiman D."/>
            <person name="Hepburn T."/>
            <person name="Howarth C."/>
            <person name="Jen D."/>
            <person name="Larson L."/>
            <person name="Lewis B."/>
            <person name="Mehta T."/>
            <person name="Park D."/>
            <person name="Pearson M."/>
            <person name="Roberts A."/>
            <person name="Saif S."/>
            <person name="Shenoy N."/>
            <person name="Sisk P."/>
            <person name="Stolte C."/>
            <person name="Sykes S."/>
            <person name="Thomson T."/>
            <person name="Walk T."/>
            <person name="White J."/>
            <person name="Yandava C."/>
            <person name="Burger G."/>
            <person name="Gray M.W."/>
            <person name="Holland P.W.H."/>
            <person name="King N."/>
            <person name="Lang F.B.F."/>
            <person name="Roger A.J."/>
            <person name="Ruiz-Trillo I."/>
            <person name="Lander E."/>
            <person name="Nusbaum C."/>
        </authorList>
    </citation>
    <scope>NUCLEOTIDE SEQUENCE [LARGE SCALE GENOMIC DNA]</scope>
    <source>
        <strain evidence="3 4">DAOM BR117</strain>
    </source>
</reference>
<dbReference type="Proteomes" id="UP000053201">
    <property type="component" value="Unassembled WGS sequence"/>
</dbReference>
<dbReference type="InParanoid" id="A0A0L0HGZ9"/>
<feature type="region of interest" description="Disordered" evidence="1">
    <location>
        <begin position="1"/>
        <end position="43"/>
    </location>
</feature>
<organism evidence="3 4">
    <name type="scientific">Spizellomyces punctatus (strain DAOM BR117)</name>
    <dbReference type="NCBI Taxonomy" id="645134"/>
    <lineage>
        <taxon>Eukaryota</taxon>
        <taxon>Fungi</taxon>
        <taxon>Fungi incertae sedis</taxon>
        <taxon>Chytridiomycota</taxon>
        <taxon>Chytridiomycota incertae sedis</taxon>
        <taxon>Chytridiomycetes</taxon>
        <taxon>Spizellomycetales</taxon>
        <taxon>Spizellomycetaceae</taxon>
        <taxon>Spizellomyces</taxon>
    </lineage>
</organism>
<dbReference type="PANTHER" id="PTHR13318">
    <property type="entry name" value="PARTNER OF PAIRED, ISOFORM B-RELATED"/>
    <property type="match status" value="1"/>
</dbReference>
<sequence length="759" mass="84050">MHNVPPSAAAASSSAFYPNSWTPSPASGDSDRSQAGRVTEWARASSLDKGFGRTTGLWWQSGTGGWNREYESAMNGWEQVRRSAGQGSSSIWQESNEMTVDNGDPAAWNTMGTDLEPTQDDTGSIEWEMAAQAEDDEIESANGETSAEGSHRFFRSLLQSCSQGFHSIDPSAHTPEVRRAMLACQLGLDYIDALNNKADEEAAEKVRKLEAVANEATETPSDGSSLQRRYIPRLPAEILLRMFNFVCYNGGNIGYVPSKAVRTLFSCSLVARNWNQPANAVLWKRIYMADQPARFGRFVLGSATSKYNKRECSALVRVLSVACTDADLSLLSVACHHTTELHSLELHRTRDPDAQSYRLLQRLPDRFPSLRSLVADTIHPSAWRDFLRLCQTCPLLSNLHISFASADDNDTFDPPRAADFEALFSCIPFLQSLSLWRVPLPANEEAFVGSLATHCRNLRAIRIDDCGTDLTMGLVVDVWNRCRQLQCITLRNIRQPPRRSSINLEALPSLRTLLIDGCWLSDDLLLCIGRHAPNLETLYMENDWRDATGAVGSVVHITDRGLLGLAPHLRNLRTVSLVGLMGGPHLTARSVRALLSFNRNVTALNLARPDHALAHLSDSIFLELAPCLMNIKRLELYMQTELSEDAIAQALSDAYRLVSLGLSGCHQLSDATISALPQLCPMLERVDMAGVTCSAQGMQALVDAAKRLRECVVDCGMGDGVRWGKVMHFDDPWSEDVFSPYSVWEREVRRVARVAGFVY</sequence>
<accession>A0A0L0HGZ9</accession>
<dbReference type="GeneID" id="27688111"/>
<dbReference type="GO" id="GO:0019005">
    <property type="term" value="C:SCF ubiquitin ligase complex"/>
    <property type="evidence" value="ECO:0007669"/>
    <property type="project" value="TreeGrafter"/>
</dbReference>
<name>A0A0L0HGZ9_SPIPD</name>
<proteinExistence type="predicted"/>
<evidence type="ECO:0000313" key="3">
    <source>
        <dbReference type="EMBL" id="KND00352.1"/>
    </source>
</evidence>
<evidence type="ECO:0000313" key="4">
    <source>
        <dbReference type="Proteomes" id="UP000053201"/>
    </source>
</evidence>
<dbReference type="Gene3D" id="3.80.10.10">
    <property type="entry name" value="Ribonuclease Inhibitor"/>
    <property type="match status" value="1"/>
</dbReference>
<dbReference type="RefSeq" id="XP_016608391.1">
    <property type="nucleotide sequence ID" value="XM_016752909.1"/>
</dbReference>
<dbReference type="OrthoDB" id="10257471at2759"/>
<keyword evidence="4" id="KW-1185">Reference proteome</keyword>
<dbReference type="STRING" id="645134.A0A0L0HGZ9"/>
<dbReference type="InterPro" id="IPR057207">
    <property type="entry name" value="FBXL15_LRR"/>
</dbReference>
<gene>
    <name evidence="3" type="ORF">SPPG_04675</name>
</gene>
<evidence type="ECO:0000256" key="1">
    <source>
        <dbReference type="SAM" id="MobiDB-lite"/>
    </source>
</evidence>